<protein>
    <submittedName>
        <fullName evidence="2">MBL fold metallo-hydrolase</fullName>
    </submittedName>
</protein>
<feature type="domain" description="Metallo-beta-lactamase" evidence="1">
    <location>
        <begin position="18"/>
        <end position="186"/>
    </location>
</feature>
<dbReference type="InterPro" id="IPR001279">
    <property type="entry name" value="Metallo-B-lactamas"/>
</dbReference>
<keyword evidence="3" id="KW-1185">Reference proteome</keyword>
<dbReference type="Pfam" id="PF00753">
    <property type="entry name" value="Lactamase_B"/>
    <property type="match status" value="1"/>
</dbReference>
<evidence type="ECO:0000313" key="3">
    <source>
        <dbReference type="Proteomes" id="UP000831817"/>
    </source>
</evidence>
<dbReference type="SUPFAM" id="SSF56281">
    <property type="entry name" value="Metallo-hydrolase/oxidoreductase"/>
    <property type="match status" value="1"/>
</dbReference>
<organism evidence="2 3">
    <name type="scientific">Methanothermobacter tenebrarum</name>
    <dbReference type="NCBI Taxonomy" id="680118"/>
    <lineage>
        <taxon>Archaea</taxon>
        <taxon>Methanobacteriati</taxon>
        <taxon>Methanobacteriota</taxon>
        <taxon>Methanomada group</taxon>
        <taxon>Methanobacteria</taxon>
        <taxon>Methanobacteriales</taxon>
        <taxon>Methanobacteriaceae</taxon>
        <taxon>Methanothermobacter</taxon>
    </lineage>
</organism>
<proteinExistence type="predicted"/>
<dbReference type="CDD" id="cd06262">
    <property type="entry name" value="metallo-hydrolase-like_MBL-fold"/>
    <property type="match status" value="1"/>
</dbReference>
<evidence type="ECO:0000259" key="1">
    <source>
        <dbReference type="SMART" id="SM00849"/>
    </source>
</evidence>
<evidence type="ECO:0000313" key="2">
    <source>
        <dbReference type="EMBL" id="BDH78785.1"/>
    </source>
</evidence>
<name>A0ABM7YBV7_9EURY</name>
<dbReference type="Gene3D" id="3.60.15.10">
    <property type="entry name" value="Ribonuclease Z/Hydroxyacylglutathione hydrolase-like"/>
    <property type="match status" value="1"/>
</dbReference>
<gene>
    <name evidence="2" type="ORF">MTTB_01640</name>
</gene>
<reference evidence="2 3" key="1">
    <citation type="submission" date="2022-04" db="EMBL/GenBank/DDBJ databases">
        <title>Complete genome of Methanothermobacter tenebrarum strain RMAS.</title>
        <authorList>
            <person name="Nakamura K."/>
            <person name="Oshima K."/>
            <person name="Hattori M."/>
            <person name="Kamagata Y."/>
            <person name="Takamizawa K."/>
        </authorList>
    </citation>
    <scope>NUCLEOTIDE SEQUENCE [LARGE SCALE GENOMIC DNA]</scope>
    <source>
        <strain evidence="2 3">RMAS</strain>
    </source>
</reference>
<sequence length="205" mass="22483">MIQRINDNIIFVEGSLYDSNSYILDDTIIDTGTGTNNQLLTALKKVDISPADIRLIINTHCHFDHTGGDRLFPNASIAIHRIDAPPLEEGDNIATAAHLFGARIKPIKVDLKLEEGDTIGDFEVIHTPGHTMGSICLYDGETLLSGDTIFAYGGFGRVDIGGNIQEMKKSLKKLVGLDVKYLLPGHGPWVEDGNKHLELAYNLLF</sequence>
<dbReference type="InterPro" id="IPR036866">
    <property type="entry name" value="RibonucZ/Hydroxyglut_hydro"/>
</dbReference>
<dbReference type="InterPro" id="IPR050855">
    <property type="entry name" value="NDM-1-like"/>
</dbReference>
<accession>A0ABM7YBV7</accession>
<dbReference type="EMBL" id="AP025698">
    <property type="protein sequence ID" value="BDH78785.1"/>
    <property type="molecule type" value="Genomic_DNA"/>
</dbReference>
<dbReference type="SMART" id="SM00849">
    <property type="entry name" value="Lactamase_B"/>
    <property type="match status" value="1"/>
</dbReference>
<dbReference type="PANTHER" id="PTHR42951">
    <property type="entry name" value="METALLO-BETA-LACTAMASE DOMAIN-CONTAINING"/>
    <property type="match status" value="1"/>
</dbReference>
<dbReference type="Proteomes" id="UP000831817">
    <property type="component" value="Chromosome"/>
</dbReference>